<feature type="transmembrane region" description="Helical" evidence="1">
    <location>
        <begin position="115"/>
        <end position="133"/>
    </location>
</feature>
<feature type="transmembrane region" description="Helical" evidence="1">
    <location>
        <begin position="270"/>
        <end position="288"/>
    </location>
</feature>
<reference evidence="2 3" key="1">
    <citation type="submission" date="2022-08" db="EMBL/GenBank/DDBJ databases">
        <title>Lysinibacillus sequencing.</title>
        <authorList>
            <person name="Dunlap C."/>
        </authorList>
    </citation>
    <scope>NUCLEOTIDE SEQUENCE [LARGE SCALE GENOMIC DNA]</scope>
    <source>
        <strain evidence="2 3">PB211</strain>
    </source>
</reference>
<dbReference type="RefSeq" id="WP_061504547.1">
    <property type="nucleotide sequence ID" value="NZ_JANTOO010000009.1"/>
</dbReference>
<feature type="transmembrane region" description="Helical" evidence="1">
    <location>
        <begin position="38"/>
        <end position="59"/>
    </location>
</feature>
<proteinExistence type="predicted"/>
<feature type="transmembrane region" description="Helical" evidence="1">
    <location>
        <begin position="80"/>
        <end position="103"/>
    </location>
</feature>
<evidence type="ECO:0000313" key="2">
    <source>
        <dbReference type="EMBL" id="MCS1395662.1"/>
    </source>
</evidence>
<dbReference type="EMBL" id="JANTOO010000009">
    <property type="protein sequence ID" value="MCS1395662.1"/>
    <property type="molecule type" value="Genomic_DNA"/>
</dbReference>
<dbReference type="Proteomes" id="UP001525021">
    <property type="component" value="Unassembled WGS sequence"/>
</dbReference>
<keyword evidence="1" id="KW-0812">Transmembrane</keyword>
<keyword evidence="3" id="KW-1185">Reference proteome</keyword>
<feature type="transmembrane region" description="Helical" evidence="1">
    <location>
        <begin position="140"/>
        <end position="160"/>
    </location>
</feature>
<keyword evidence="1" id="KW-0472">Membrane</keyword>
<feature type="transmembrane region" description="Helical" evidence="1">
    <location>
        <begin position="214"/>
        <end position="241"/>
    </location>
</feature>
<dbReference type="InterPro" id="IPR004761">
    <property type="entry name" value="Spore_GerAB"/>
</dbReference>
<gene>
    <name evidence="2" type="ORF">NXZ79_06345</name>
</gene>
<feature type="transmembrane region" description="Helical" evidence="1">
    <location>
        <begin position="297"/>
        <end position="314"/>
    </location>
</feature>
<feature type="transmembrane region" description="Helical" evidence="1">
    <location>
        <begin position="326"/>
        <end position="345"/>
    </location>
</feature>
<name>A0ABT2DLE4_9BACI</name>
<sequence length="358" mass="41436">MNKVLQPIHVYCLLFLSVSFLAHFVLIPSIFTVVEREAWISALLSLIPILLLALFISRITSSLNNSSILELKTVQNNKTLYVFIIYIYIVYLMSSTFVSLKFTIIWAEESFNSDYPYFITVILFILLCFYGSLKGLKTIAIQSLIICSLYIFLFVLLNLGNSMNNEYELLLPVNTSNTPSIYWGILYICIGILEMGFILIVLNGYVKEKLKRKGILIFSILFVLFVLIAIVTAVSEFGIYLTQKMLFPINEQWRVLSFGKYFTRLDSLSVLQLLSMAFIRICLFMYIVSSFFKNRKFILIVGYLCLTIGLLIPWSVSDFLSFIKSAYLLSIFLFLFFFMIVFYVVEKKQKGVHHLDRK</sequence>
<dbReference type="Pfam" id="PF03845">
    <property type="entry name" value="Spore_permease"/>
    <property type="match status" value="1"/>
</dbReference>
<protein>
    <submittedName>
        <fullName evidence="2">Spore germination protein</fullName>
    </submittedName>
</protein>
<evidence type="ECO:0000313" key="3">
    <source>
        <dbReference type="Proteomes" id="UP001525021"/>
    </source>
</evidence>
<comment type="caution">
    <text evidence="2">The sequence shown here is derived from an EMBL/GenBank/DDBJ whole genome shotgun (WGS) entry which is preliminary data.</text>
</comment>
<feature type="transmembrane region" description="Helical" evidence="1">
    <location>
        <begin position="180"/>
        <end position="202"/>
    </location>
</feature>
<evidence type="ECO:0000256" key="1">
    <source>
        <dbReference type="SAM" id="Phobius"/>
    </source>
</evidence>
<organism evidence="2 3">
    <name type="scientific">Lysinibacillus pinottii</name>
    <dbReference type="NCBI Taxonomy" id="2973932"/>
    <lineage>
        <taxon>Bacteria</taxon>
        <taxon>Bacillati</taxon>
        <taxon>Bacillota</taxon>
        <taxon>Bacilli</taxon>
        <taxon>Bacillales</taxon>
        <taxon>Bacillaceae</taxon>
        <taxon>Lysinibacillus</taxon>
    </lineage>
</organism>
<keyword evidence="1" id="KW-1133">Transmembrane helix</keyword>
<feature type="transmembrane region" description="Helical" evidence="1">
    <location>
        <begin position="12"/>
        <end position="32"/>
    </location>
</feature>
<accession>A0ABT2DLE4</accession>